<evidence type="ECO:0000313" key="3">
    <source>
        <dbReference type="Proteomes" id="UP000017404"/>
    </source>
</evidence>
<dbReference type="InterPro" id="IPR025238">
    <property type="entry name" value="DUF4184"/>
</dbReference>
<proteinExistence type="predicted"/>
<dbReference type="Proteomes" id="UP000017404">
    <property type="component" value="Unassembled WGS sequence"/>
</dbReference>
<feature type="transmembrane region" description="Helical" evidence="1">
    <location>
        <begin position="217"/>
        <end position="246"/>
    </location>
</feature>
<sequence length="253" mass="29203">MPFTLSHAVLAPPLSKLSKGQLPIAALAIGCMTPDLYRLLVKTEIHLNHQWQGLFYPDLFVGLFFCLLWYGLYRPTLFKILVLSHPLPIFHFYSFLSFSLKVCFAILLGTTTHIIWDGLTHLDFRTFAFHEFLAQSVTLGPYNSPMHRILQIGSSILALPVVLWMYLQFFLKYRLNIALNRKVKSLSILLFSLTFICGLLSYFMQLSTFPIHLSTDLYMWIGFFMKTFTQGAIISFSFGCMIFLYFTRKCNST</sequence>
<protein>
    <submittedName>
        <fullName evidence="2">Uncharacterized protein</fullName>
    </submittedName>
</protein>
<feature type="transmembrane region" description="Helical" evidence="1">
    <location>
        <begin position="183"/>
        <end position="205"/>
    </location>
</feature>
<dbReference type="RefSeq" id="WP_018677764.1">
    <property type="nucleotide sequence ID" value="NZ_AYEV01000006.1"/>
</dbReference>
<dbReference type="Pfam" id="PF13803">
    <property type="entry name" value="DUF4184"/>
    <property type="match status" value="1"/>
</dbReference>
<feature type="transmembrane region" description="Helical" evidence="1">
    <location>
        <begin position="53"/>
        <end position="72"/>
    </location>
</feature>
<feature type="transmembrane region" description="Helical" evidence="1">
    <location>
        <begin position="149"/>
        <end position="171"/>
    </location>
</feature>
<keyword evidence="1" id="KW-1133">Transmembrane helix</keyword>
<reference evidence="2 3" key="1">
    <citation type="submission" date="2013-10" db="EMBL/GenBank/DDBJ databases">
        <title>The Genome Sequence of Acinetobacter tjernbergiae CIP107465.</title>
        <authorList>
            <consortium name="The Broad Institute Genomics Platform"/>
            <consortium name="The Broad Institute Genome Sequencing Center for Infectious Disease"/>
            <person name="Cerqueira G."/>
            <person name="Feldgarden M."/>
            <person name="Courvalin P."/>
            <person name="Grillot-Courvalin C."/>
            <person name="Clermont D."/>
            <person name="Rocha E."/>
            <person name="Yoon E.-J."/>
            <person name="Nemec A."/>
            <person name="Young S.K."/>
            <person name="Zeng Q."/>
            <person name="Gargeya S."/>
            <person name="Fitzgerald M."/>
            <person name="Abouelleil A."/>
            <person name="Alvarado L."/>
            <person name="Berlin A.M."/>
            <person name="Chapman S.B."/>
            <person name="Gainer-Dewar J."/>
            <person name="Goldberg J."/>
            <person name="Gnerre S."/>
            <person name="Griggs A."/>
            <person name="Gujja S."/>
            <person name="Hansen M."/>
            <person name="Howarth C."/>
            <person name="Imamovic A."/>
            <person name="Ireland A."/>
            <person name="Larimer J."/>
            <person name="McCowan C."/>
            <person name="Murphy C."/>
            <person name="Pearson M."/>
            <person name="Poon T.W."/>
            <person name="Priest M."/>
            <person name="Roberts A."/>
            <person name="Saif S."/>
            <person name="Shea T."/>
            <person name="Sykes S."/>
            <person name="Wortman J."/>
            <person name="Nusbaum C."/>
            <person name="Birren B."/>
        </authorList>
    </citation>
    <scope>NUCLEOTIDE SEQUENCE [LARGE SCALE GENOMIC DNA]</scope>
    <source>
        <strain evidence="2 3">CIP 107465</strain>
    </source>
</reference>
<dbReference type="OrthoDB" id="8481923at2"/>
<dbReference type="STRING" id="202955.GCA_000759995_02848"/>
<dbReference type="PATRIC" id="fig|1120928.5.peg.847"/>
<feature type="transmembrane region" description="Helical" evidence="1">
    <location>
        <begin position="92"/>
        <end position="115"/>
    </location>
</feature>
<comment type="caution">
    <text evidence="2">The sequence shown here is derived from an EMBL/GenBank/DDBJ whole genome shotgun (WGS) entry which is preliminary data.</text>
</comment>
<accession>V2W9R5</accession>
<keyword evidence="3" id="KW-1185">Reference proteome</keyword>
<keyword evidence="1" id="KW-0812">Transmembrane</keyword>
<dbReference type="AlphaFoldDB" id="V2W9R5"/>
<dbReference type="EMBL" id="AYEV01000006">
    <property type="protein sequence ID" value="ESK56754.1"/>
    <property type="molecule type" value="Genomic_DNA"/>
</dbReference>
<organism evidence="2 3">
    <name type="scientific">Acinetobacter tjernbergiae DSM 14971 = CIP 107465</name>
    <dbReference type="NCBI Taxonomy" id="1120928"/>
    <lineage>
        <taxon>Bacteria</taxon>
        <taxon>Pseudomonadati</taxon>
        <taxon>Pseudomonadota</taxon>
        <taxon>Gammaproteobacteria</taxon>
        <taxon>Moraxellales</taxon>
        <taxon>Moraxellaceae</taxon>
        <taxon>Acinetobacter</taxon>
    </lineage>
</organism>
<evidence type="ECO:0000256" key="1">
    <source>
        <dbReference type="SAM" id="Phobius"/>
    </source>
</evidence>
<evidence type="ECO:0000313" key="2">
    <source>
        <dbReference type="EMBL" id="ESK56754.1"/>
    </source>
</evidence>
<gene>
    <name evidence="2" type="ORF">F990_00826</name>
</gene>
<name>V2W9R5_9GAMM</name>
<keyword evidence="1" id="KW-0472">Membrane</keyword>